<evidence type="ECO:0000256" key="1">
    <source>
        <dbReference type="ARBA" id="ARBA00004123"/>
    </source>
</evidence>
<sequence>MVRVAMSSHIEQAATCLRCGNHDGAAAALRELEVGEGVRTLQTAVQCLMNEKGASDDVYVRFVAFKVLAYALTRCRDGRRQQSDTVIAFLLGYAYQMTAQVETPAWTPVVSELATATAVALKLGCVGDNLDVCVEEVTAVCVGLVDLAQTCTPSPKAYLHRIICQSAVEEFGLFSAPSRYRGLPVRVHRHCRKLFAEEGRLPTLIQALLRGLLVSAGESSMSVDKGLTALVSCLSWPSHQFFEEDSSTEESCGVFYVAHEEWDRLLVGDVGLESGACVTVHGVLREWYGSGAVNGVPVNRQKVIEIIQLLCSFKGSEWTEGQTLRFLVSSLSLCLDVFEHLSQWATEDDFHLFPLLANAILRLVSNYVDFFFHPQAHALVSRLTALTGFLIRRDTSSNTDTDVMSCVDEMLSVWFHLTSYIDRNSFSGNGSETIAQRHLISQGCQSIFSTYLDTKVNTDAAELELDCFADTFTNSHLHLVAQVGRLCASNTCELLIRYLRSLRSTLASTLGAGGAAPTPLFEALWTLLKIVGFFIADPLEGEQPYIPRCFLEMGSQGSALLLHLVKEVDALLPLLQNPAAASPAVLAAFLDVLTQYIKTYVEAEESCTLYAYAFSGGADMVAQSLLAVVGALRLTPFEEESTSAACRLLDSVADKSSRVRSFCHRQEAFQALTRAVQEIHRFRFYGHTRGRLIAFVISCCSDADSVQARLRDLALSPSSEDDVNLVLELLSSLAGLFESLHSQQVIRCVFPALLATGQRLIGVSASKFYEREIVIESMQCVRSMFVTCSPLLEDSDIRMLLDLVVAELRYAVTALQSSSAWTSADGEGDRAEFIIATARLLSSLAQWKALDCFLSDDDTRAVSIATVEAAGALLRHMDERSLSLPSLEDGIFTCMELCAESFTADFVFASCSDAFLSAMLYALNSERANIQRAGISVTASVAAFLEASTPPASHASACCDLLKVVLRSLTSGKVFFRNLRQISRVLLILVRGLPYDSLVATVETVMREVSNCDAFVTTIFPALQSAAGSANASESGFEELLQDALSSVHGTTIIGA</sequence>
<dbReference type="VEuPathDB" id="TriTrypDB:LDHU3_36.0160"/>
<evidence type="ECO:0000256" key="6">
    <source>
        <dbReference type="ARBA" id="ARBA00022927"/>
    </source>
</evidence>
<dbReference type="PANTHER" id="PTHR12596">
    <property type="entry name" value="EXPORTIN 4,7-RELATED"/>
    <property type="match status" value="1"/>
</dbReference>
<evidence type="ECO:0000313" key="8">
    <source>
        <dbReference type="EMBL" id="AYU83351.1"/>
    </source>
</evidence>
<dbReference type="InterPro" id="IPR044189">
    <property type="entry name" value="XPO4/7-like"/>
</dbReference>
<dbReference type="GO" id="GO:0005643">
    <property type="term" value="C:nuclear pore"/>
    <property type="evidence" value="ECO:0007669"/>
    <property type="project" value="TreeGrafter"/>
</dbReference>
<dbReference type="Proteomes" id="UP000274082">
    <property type="component" value="Chromosome 36"/>
</dbReference>
<keyword evidence="6" id="KW-0653">Protein transport</keyword>
<name>A0A3S5H812_LEIDO</name>
<dbReference type="PANTHER" id="PTHR12596:SF1">
    <property type="entry name" value="EXPORTIN-4"/>
    <property type="match status" value="1"/>
</dbReference>
<evidence type="ECO:0000256" key="2">
    <source>
        <dbReference type="ARBA" id="ARBA00004496"/>
    </source>
</evidence>
<evidence type="ECO:0000256" key="3">
    <source>
        <dbReference type="ARBA" id="ARBA00009466"/>
    </source>
</evidence>
<accession>A0A3S5H812</accession>
<comment type="subcellular location">
    <subcellularLocation>
        <location evidence="2">Cytoplasm</location>
    </subcellularLocation>
    <subcellularLocation>
        <location evidence="1">Nucleus</location>
    </subcellularLocation>
</comment>
<dbReference type="SUPFAM" id="SSF48371">
    <property type="entry name" value="ARM repeat"/>
    <property type="match status" value="1"/>
</dbReference>
<reference evidence="8 9" key="1">
    <citation type="journal article" date="2018" name="Sci. Rep.">
        <title>A complete Leishmania donovani reference genome identifies novel genetic variations associated with virulence.</title>
        <authorList>
            <person name="Lypaczewski P."/>
            <person name="Hoshizaki J."/>
            <person name="Zhang W.-W."/>
            <person name="McCall L.-I."/>
            <person name="Torcivia-Rodriguez J."/>
            <person name="Simonyan V."/>
            <person name="Kaur A."/>
            <person name="Dewar K."/>
            <person name="Matlashewski G."/>
        </authorList>
    </citation>
    <scope>NUCLEOTIDE SEQUENCE [LARGE SCALE GENOMIC DNA]</scope>
    <source>
        <strain evidence="8 9">LdCL</strain>
    </source>
</reference>
<dbReference type="VEuPathDB" id="TriTrypDB:LdCL_360005800"/>
<dbReference type="AlphaFoldDB" id="A0A3S5H812"/>
<organism evidence="8 9">
    <name type="scientific">Leishmania donovani</name>
    <dbReference type="NCBI Taxonomy" id="5661"/>
    <lineage>
        <taxon>Eukaryota</taxon>
        <taxon>Discoba</taxon>
        <taxon>Euglenozoa</taxon>
        <taxon>Kinetoplastea</taxon>
        <taxon>Metakinetoplastina</taxon>
        <taxon>Trypanosomatida</taxon>
        <taxon>Trypanosomatidae</taxon>
        <taxon>Leishmaniinae</taxon>
        <taxon>Leishmania</taxon>
    </lineage>
</organism>
<proteinExistence type="inferred from homology"/>
<evidence type="ECO:0000256" key="4">
    <source>
        <dbReference type="ARBA" id="ARBA00022448"/>
    </source>
</evidence>
<dbReference type="InterPro" id="IPR016024">
    <property type="entry name" value="ARM-type_fold"/>
</dbReference>
<keyword evidence="4" id="KW-0813">Transport</keyword>
<evidence type="ECO:0000256" key="5">
    <source>
        <dbReference type="ARBA" id="ARBA00022490"/>
    </source>
</evidence>
<protein>
    <submittedName>
        <fullName evidence="8">Uncharacterized protein</fullName>
    </submittedName>
</protein>
<dbReference type="OrthoDB" id="270594at2759"/>
<dbReference type="GO" id="GO:0005049">
    <property type="term" value="F:nuclear export signal receptor activity"/>
    <property type="evidence" value="ECO:0007669"/>
    <property type="project" value="InterPro"/>
</dbReference>
<dbReference type="VEuPathDB" id="TriTrypDB:LdBPK_360100.1"/>
<comment type="similarity">
    <text evidence="3">Belongs to the exportin family.</text>
</comment>
<keyword evidence="7" id="KW-0539">Nucleus</keyword>
<keyword evidence="5" id="KW-0963">Cytoplasm</keyword>
<keyword evidence="9" id="KW-1185">Reference proteome</keyword>
<evidence type="ECO:0000313" key="9">
    <source>
        <dbReference type="Proteomes" id="UP000274082"/>
    </source>
</evidence>
<dbReference type="GO" id="GO:0006611">
    <property type="term" value="P:protein export from nucleus"/>
    <property type="evidence" value="ECO:0007669"/>
    <property type="project" value="TreeGrafter"/>
</dbReference>
<dbReference type="GO" id="GO:0005737">
    <property type="term" value="C:cytoplasm"/>
    <property type="evidence" value="ECO:0007669"/>
    <property type="project" value="UniProtKB-SubCell"/>
</dbReference>
<gene>
    <name evidence="8" type="ORF">LdCL_360005800</name>
</gene>
<dbReference type="EMBL" id="CP029535">
    <property type="protein sequence ID" value="AYU83351.1"/>
    <property type="molecule type" value="Genomic_DNA"/>
</dbReference>
<evidence type="ECO:0000256" key="7">
    <source>
        <dbReference type="ARBA" id="ARBA00023242"/>
    </source>
</evidence>